<keyword evidence="1" id="KW-1185">Reference proteome</keyword>
<dbReference type="WBParaSite" id="jg22537">
    <property type="protein sequence ID" value="jg22537"/>
    <property type="gene ID" value="jg22537"/>
</dbReference>
<organism evidence="1 2">
    <name type="scientific">Ditylenchus dipsaci</name>
    <dbReference type="NCBI Taxonomy" id="166011"/>
    <lineage>
        <taxon>Eukaryota</taxon>
        <taxon>Metazoa</taxon>
        <taxon>Ecdysozoa</taxon>
        <taxon>Nematoda</taxon>
        <taxon>Chromadorea</taxon>
        <taxon>Rhabditida</taxon>
        <taxon>Tylenchina</taxon>
        <taxon>Tylenchomorpha</taxon>
        <taxon>Sphaerularioidea</taxon>
        <taxon>Anguinidae</taxon>
        <taxon>Anguininae</taxon>
        <taxon>Ditylenchus</taxon>
    </lineage>
</organism>
<sequence length="218" mass="25008">MHTKTKLQNYWHSLKFLEKNCQLPNECLVEIAQFLPKTKRAKRAAICHKLNQVLKYCAKIPRLRSRMIALEQLHAVLPPEEDIATPAIPMPMALHVALWSMPRNILQPQPVVDQHQQHLPATFQQVVICQEVVTALRLYAIRTMQISPPTMIQQKCKWLDLSGLGLFFKMDSLLVPICSYNENFCRCGLTESDIADGIASQIKTLKFMYCLEPKIVDL</sequence>
<evidence type="ECO:0000313" key="2">
    <source>
        <dbReference type="WBParaSite" id="jg22537"/>
    </source>
</evidence>
<reference evidence="2" key="1">
    <citation type="submission" date="2022-11" db="UniProtKB">
        <authorList>
            <consortium name="WormBaseParasite"/>
        </authorList>
    </citation>
    <scope>IDENTIFICATION</scope>
</reference>
<name>A0A915DQD7_9BILA</name>
<dbReference type="Proteomes" id="UP000887574">
    <property type="component" value="Unplaced"/>
</dbReference>
<protein>
    <submittedName>
        <fullName evidence="2">F-box domain-containing protein</fullName>
    </submittedName>
</protein>
<dbReference type="AlphaFoldDB" id="A0A915DQD7"/>
<accession>A0A915DQD7</accession>
<evidence type="ECO:0000313" key="1">
    <source>
        <dbReference type="Proteomes" id="UP000887574"/>
    </source>
</evidence>
<proteinExistence type="predicted"/>